<name>A0ACB9FFK3_ARCLA</name>
<accession>A0ACB9FFK3</accession>
<reference evidence="1 2" key="2">
    <citation type="journal article" date="2022" name="Mol. Ecol. Resour.">
        <title>The genomes of chicory, endive, great burdock and yacon provide insights into Asteraceae paleo-polyploidization history and plant inulin production.</title>
        <authorList>
            <person name="Fan W."/>
            <person name="Wang S."/>
            <person name="Wang H."/>
            <person name="Wang A."/>
            <person name="Jiang F."/>
            <person name="Liu H."/>
            <person name="Zhao H."/>
            <person name="Xu D."/>
            <person name="Zhang Y."/>
        </authorList>
    </citation>
    <scope>NUCLEOTIDE SEQUENCE [LARGE SCALE GENOMIC DNA]</scope>
    <source>
        <strain evidence="2">cv. Niubang</strain>
    </source>
</reference>
<organism evidence="1 2">
    <name type="scientific">Arctium lappa</name>
    <name type="common">Greater burdock</name>
    <name type="synonym">Lappa major</name>
    <dbReference type="NCBI Taxonomy" id="4217"/>
    <lineage>
        <taxon>Eukaryota</taxon>
        <taxon>Viridiplantae</taxon>
        <taxon>Streptophyta</taxon>
        <taxon>Embryophyta</taxon>
        <taxon>Tracheophyta</taxon>
        <taxon>Spermatophyta</taxon>
        <taxon>Magnoliopsida</taxon>
        <taxon>eudicotyledons</taxon>
        <taxon>Gunneridae</taxon>
        <taxon>Pentapetalae</taxon>
        <taxon>asterids</taxon>
        <taxon>campanulids</taxon>
        <taxon>Asterales</taxon>
        <taxon>Asteraceae</taxon>
        <taxon>Carduoideae</taxon>
        <taxon>Cardueae</taxon>
        <taxon>Arctiinae</taxon>
        <taxon>Arctium</taxon>
    </lineage>
</organism>
<reference evidence="2" key="1">
    <citation type="journal article" date="2022" name="Mol. Ecol. Resour.">
        <title>The genomes of chicory, endive, great burdock and yacon provide insights into Asteraceae palaeo-polyploidization history and plant inulin production.</title>
        <authorList>
            <person name="Fan W."/>
            <person name="Wang S."/>
            <person name="Wang H."/>
            <person name="Wang A."/>
            <person name="Jiang F."/>
            <person name="Liu H."/>
            <person name="Zhao H."/>
            <person name="Xu D."/>
            <person name="Zhang Y."/>
        </authorList>
    </citation>
    <scope>NUCLEOTIDE SEQUENCE [LARGE SCALE GENOMIC DNA]</scope>
    <source>
        <strain evidence="2">cv. Niubang</strain>
    </source>
</reference>
<sequence length="135" mass="14750">MSTISEMEQPQHSIARERVDDGDDVQEDDAIFFPQPPPISSTAPLTEPAHTTDGAKVDEEEEEDEEDNETPEIPDQEGDGKDDVDDEDEDEDDDGFVFQCIPCPSKGDSNKGAPSSRGEDLSANTSRKSSDHVPD</sequence>
<evidence type="ECO:0000313" key="2">
    <source>
        <dbReference type="Proteomes" id="UP001055879"/>
    </source>
</evidence>
<comment type="caution">
    <text evidence="1">The sequence shown here is derived from an EMBL/GenBank/DDBJ whole genome shotgun (WGS) entry which is preliminary data.</text>
</comment>
<dbReference type="EMBL" id="CM042047">
    <property type="protein sequence ID" value="KAI3769636.1"/>
    <property type="molecule type" value="Genomic_DNA"/>
</dbReference>
<proteinExistence type="predicted"/>
<gene>
    <name evidence="1" type="ORF">L6452_00745</name>
</gene>
<protein>
    <submittedName>
        <fullName evidence="1">Uncharacterized protein</fullName>
    </submittedName>
</protein>
<dbReference type="Proteomes" id="UP001055879">
    <property type="component" value="Linkage Group LG01"/>
</dbReference>
<keyword evidence="2" id="KW-1185">Reference proteome</keyword>
<evidence type="ECO:0000313" key="1">
    <source>
        <dbReference type="EMBL" id="KAI3769636.1"/>
    </source>
</evidence>